<dbReference type="eggNOG" id="ENOG502S57B">
    <property type="taxonomic scope" value="Eukaryota"/>
</dbReference>
<dbReference type="InterPro" id="IPR029389">
    <property type="entry name" value="IZUMO"/>
</dbReference>
<name>A0A1U7S9X0_ALLSI</name>
<dbReference type="Pfam" id="PF15005">
    <property type="entry name" value="IZUMO"/>
    <property type="match status" value="1"/>
</dbReference>
<evidence type="ECO:0000313" key="5">
    <source>
        <dbReference type="Proteomes" id="UP000189705"/>
    </source>
</evidence>
<dbReference type="InParanoid" id="A0A1U7S9X0"/>
<evidence type="ECO:0000256" key="4">
    <source>
        <dbReference type="SAM" id="SignalP"/>
    </source>
</evidence>
<protein>
    <submittedName>
        <fullName evidence="6">Izumo sperm-egg fusion protein 2</fullName>
    </submittedName>
</protein>
<organism evidence="5 6">
    <name type="scientific">Alligator sinensis</name>
    <name type="common">Chinese alligator</name>
    <dbReference type="NCBI Taxonomy" id="38654"/>
    <lineage>
        <taxon>Eukaryota</taxon>
        <taxon>Metazoa</taxon>
        <taxon>Chordata</taxon>
        <taxon>Craniata</taxon>
        <taxon>Vertebrata</taxon>
        <taxon>Euteleostomi</taxon>
        <taxon>Archelosauria</taxon>
        <taxon>Archosauria</taxon>
        <taxon>Crocodylia</taxon>
        <taxon>Alligatoridae</taxon>
        <taxon>Alligatorinae</taxon>
        <taxon>Alligator</taxon>
    </lineage>
</organism>
<evidence type="ECO:0000256" key="2">
    <source>
        <dbReference type="ARBA" id="ARBA00022729"/>
    </source>
</evidence>
<keyword evidence="2 4" id="KW-0732">Signal</keyword>
<evidence type="ECO:0000256" key="3">
    <source>
        <dbReference type="SAM" id="Phobius"/>
    </source>
</evidence>
<keyword evidence="3" id="KW-1133">Transmembrane helix</keyword>
<dbReference type="InterPro" id="IPR042920">
    <property type="entry name" value="IZUMO2"/>
</dbReference>
<keyword evidence="5" id="KW-1185">Reference proteome</keyword>
<dbReference type="Proteomes" id="UP000189705">
    <property type="component" value="Unplaced"/>
</dbReference>
<reference evidence="6" key="1">
    <citation type="submission" date="2025-08" db="UniProtKB">
        <authorList>
            <consortium name="RefSeq"/>
        </authorList>
    </citation>
    <scope>IDENTIFICATION</scope>
</reference>
<proteinExistence type="inferred from homology"/>
<dbReference type="GeneID" id="102380824"/>
<keyword evidence="3" id="KW-0472">Membrane</keyword>
<dbReference type="AlphaFoldDB" id="A0A1U7S9X0"/>
<dbReference type="CTD" id="126123"/>
<evidence type="ECO:0000313" key="6">
    <source>
        <dbReference type="RefSeq" id="XP_006026839.1"/>
    </source>
</evidence>
<dbReference type="STRING" id="38654.A0A1U7S9X0"/>
<keyword evidence="3" id="KW-0812">Transmembrane</keyword>
<feature type="signal peptide" evidence="4">
    <location>
        <begin position="1"/>
        <end position="17"/>
    </location>
</feature>
<dbReference type="PANTHER" id="PTHR47745">
    <property type="entry name" value="IZUMO SPERM-EGG FUSION PROTEIN 2"/>
    <property type="match status" value="1"/>
</dbReference>
<dbReference type="KEGG" id="asn:102380824"/>
<feature type="transmembrane region" description="Helical" evidence="3">
    <location>
        <begin position="155"/>
        <end position="176"/>
    </location>
</feature>
<comment type="similarity">
    <text evidence="1">Belongs to the Izumo family.</text>
</comment>
<sequence>MLRLLLWAGLLTVGTHSCLQCDADVRGALAALRTGLVPRQIHDSRLRARAQALLRGMEGDFFRHYATSQFAGVAALNQVNSLIHSVRQTTAALAQSPLTDQALLDELVEYRRKTTLELKSALQEHQEKACDPEKCVDSQERLSLRYKPQAPGPDIARTGVSLVLIMSAVLLLALVIG</sequence>
<accession>A0A1U7S9X0</accession>
<gene>
    <name evidence="6" type="primary">IZUMO2</name>
</gene>
<dbReference type="OrthoDB" id="9895666at2759"/>
<evidence type="ECO:0000256" key="1">
    <source>
        <dbReference type="ARBA" id="ARBA00009633"/>
    </source>
</evidence>
<dbReference type="PANTHER" id="PTHR47745:SF1">
    <property type="entry name" value="IZUMO SPERM-EGG FUSION PROTEIN 2"/>
    <property type="match status" value="1"/>
</dbReference>
<dbReference type="RefSeq" id="XP_006026839.1">
    <property type="nucleotide sequence ID" value="XM_006026777.1"/>
</dbReference>
<feature type="chain" id="PRO_5010575984" evidence="4">
    <location>
        <begin position="18"/>
        <end position="177"/>
    </location>
</feature>